<organism evidence="1 2">
    <name type="scientific">SAR324 cluster bacterium</name>
    <dbReference type="NCBI Taxonomy" id="2024889"/>
    <lineage>
        <taxon>Bacteria</taxon>
        <taxon>Deltaproteobacteria</taxon>
        <taxon>SAR324 cluster</taxon>
    </lineage>
</organism>
<dbReference type="AlphaFoldDB" id="A0A7X9IJ09"/>
<dbReference type="Proteomes" id="UP000524246">
    <property type="component" value="Unassembled WGS sequence"/>
</dbReference>
<name>A0A7X9IJ09_9DELT</name>
<gene>
    <name evidence="1" type="ORF">GYA55_03210</name>
</gene>
<reference evidence="1 2" key="1">
    <citation type="journal article" date="2020" name="Biotechnol. Biofuels">
        <title>New insights from the biogas microbiome by comprehensive genome-resolved metagenomics of nearly 1600 species originating from multiple anaerobic digesters.</title>
        <authorList>
            <person name="Campanaro S."/>
            <person name="Treu L."/>
            <person name="Rodriguez-R L.M."/>
            <person name="Kovalovszki A."/>
            <person name="Ziels R.M."/>
            <person name="Maus I."/>
            <person name="Zhu X."/>
            <person name="Kougias P.G."/>
            <person name="Basile A."/>
            <person name="Luo G."/>
            <person name="Schluter A."/>
            <person name="Konstantinidis K.T."/>
            <person name="Angelidaki I."/>
        </authorList>
    </citation>
    <scope>NUCLEOTIDE SEQUENCE [LARGE SCALE GENOMIC DNA]</scope>
    <source>
        <strain evidence="1">AS27yjCOA_65</strain>
    </source>
</reference>
<protein>
    <submittedName>
        <fullName evidence="1">Uncharacterized protein</fullName>
    </submittedName>
</protein>
<dbReference type="EMBL" id="JAAZON010000124">
    <property type="protein sequence ID" value="NMC62155.1"/>
    <property type="molecule type" value="Genomic_DNA"/>
</dbReference>
<evidence type="ECO:0000313" key="1">
    <source>
        <dbReference type="EMBL" id="NMC62155.1"/>
    </source>
</evidence>
<proteinExistence type="predicted"/>
<comment type="caution">
    <text evidence="1">The sequence shown here is derived from an EMBL/GenBank/DDBJ whole genome shotgun (WGS) entry which is preliminary data.</text>
</comment>
<evidence type="ECO:0000313" key="2">
    <source>
        <dbReference type="Proteomes" id="UP000524246"/>
    </source>
</evidence>
<sequence>MLKHSFQEVETEYIDDYFERVNYRMSIASKIGNYLVSISYLANLADNHIRRFDLAAKRFLRAMKLHDKMSQAFERVLMFITLYEAIDHLCIVLNLLDFEKLDLESSLDGHGLSGDSAAEVVHLLNSVDEKARKIIRLEEENHIIADFYEAFDEKQGLTYTTLSHWQDFVAGSIQQSFRDYFKSARQAVHYRLEQKPRFWKNQSIRQYLHRKNYKALLRVIGDLEGAKL</sequence>
<accession>A0A7X9IJ09</accession>